<dbReference type="InterPro" id="IPR021255">
    <property type="entry name" value="DUF2807"/>
</dbReference>
<reference evidence="3 4" key="1">
    <citation type="submission" date="2014-09" db="EMBL/GenBank/DDBJ databases">
        <title>Alistipes sp. 627, sp. nov., a novel member of the family Rikenellaceae isolated from human faeces.</title>
        <authorList>
            <person name="Shkoporov A.N."/>
            <person name="Chaplin A.V."/>
            <person name="Motuzova O.V."/>
            <person name="Kafarskaia L.I."/>
            <person name="Khokhlova E.V."/>
            <person name="Efimov B.A."/>
        </authorList>
    </citation>
    <scope>NUCLEOTIDE SEQUENCE [LARGE SCALE GENOMIC DNA]</scope>
    <source>
        <strain evidence="3 4">627</strain>
    </source>
</reference>
<proteinExistence type="predicted"/>
<organism evidence="3 4">
    <name type="scientific">Alistipes inops</name>
    <dbReference type="NCBI Taxonomy" id="1501391"/>
    <lineage>
        <taxon>Bacteria</taxon>
        <taxon>Pseudomonadati</taxon>
        <taxon>Bacteroidota</taxon>
        <taxon>Bacteroidia</taxon>
        <taxon>Bacteroidales</taxon>
        <taxon>Rikenellaceae</taxon>
        <taxon>Alistipes</taxon>
    </lineage>
</organism>
<evidence type="ECO:0000313" key="3">
    <source>
        <dbReference type="EMBL" id="KHE42294.1"/>
    </source>
</evidence>
<evidence type="ECO:0000313" key="4">
    <source>
        <dbReference type="Proteomes" id="UP000030889"/>
    </source>
</evidence>
<comment type="caution">
    <text evidence="3">The sequence shown here is derived from an EMBL/GenBank/DDBJ whole genome shotgun (WGS) entry which is preliminary data.</text>
</comment>
<keyword evidence="4" id="KW-1185">Reference proteome</keyword>
<evidence type="ECO:0000259" key="2">
    <source>
        <dbReference type="Pfam" id="PF10988"/>
    </source>
</evidence>
<keyword evidence="1" id="KW-0732">Signal</keyword>
<evidence type="ECO:0000256" key="1">
    <source>
        <dbReference type="SAM" id="SignalP"/>
    </source>
</evidence>
<accession>A0ABR4YJ65</accession>
<gene>
    <name evidence="3" type="ORF">LG35_05240</name>
</gene>
<dbReference type="EMBL" id="JRGF01000005">
    <property type="protein sequence ID" value="KHE42294.1"/>
    <property type="molecule type" value="Genomic_DNA"/>
</dbReference>
<dbReference type="RefSeq" id="WP_035472876.1">
    <property type="nucleotide sequence ID" value="NZ_JRGF01000005.1"/>
</dbReference>
<feature type="domain" description="Putative auto-transporter adhesin head GIN" evidence="2">
    <location>
        <begin position="59"/>
        <end position="215"/>
    </location>
</feature>
<name>A0ABR4YJ65_9BACT</name>
<dbReference type="Proteomes" id="UP000030889">
    <property type="component" value="Unassembled WGS sequence"/>
</dbReference>
<feature type="chain" id="PRO_5046112781" description="Putative auto-transporter adhesin head GIN domain-containing protein" evidence="1">
    <location>
        <begin position="20"/>
        <end position="449"/>
    </location>
</feature>
<sequence>MKTILTLAATLLLAYGSTAAPNAVPACDDTGTVVHTAKPRRVKGSERLVTRDLGRIGAYEVLYVSDGIEAVVSAAVSTLVITADDNVIDRIVTRSDGKRLTMRIDARSITDCTVRAVIPASAALRTLEAESMGTIRCEVPLGNGPVTVRSSEGSRIAADIRTGDDIRVHVSGCSRFEGALKGNNCKITVTEGSQTDTRIEASGICRVDVSASSRASGSLKAHHCALSLTEGSVADMPVTSTGESTLVISSSSRFNGALKGNNCKITVTEGSVFDAPFTCKVHGEILLDASSRFAGDASAGNSLHIKLTNGSVMHGNTDATVILVHTAASSRYEGNISAEGQAEMKSTDGSAIAGAFAGGHIYAVSTASSRIALTGSTPVPSAVIEVASGSRFSAPALPLRNCSVTATSSGHAEVRCTDELLATTSSGGTVFYNGDCRVTTNNPYVRKQD</sequence>
<dbReference type="Gene3D" id="2.160.20.120">
    <property type="match status" value="2"/>
</dbReference>
<feature type="signal peptide" evidence="1">
    <location>
        <begin position="1"/>
        <end position="19"/>
    </location>
</feature>
<protein>
    <recommendedName>
        <fullName evidence="2">Putative auto-transporter adhesin head GIN domain-containing protein</fullName>
    </recommendedName>
</protein>
<dbReference type="Pfam" id="PF10988">
    <property type="entry name" value="DUF2807"/>
    <property type="match status" value="2"/>
</dbReference>
<feature type="domain" description="Putative auto-transporter adhesin head GIN" evidence="2">
    <location>
        <begin position="333"/>
        <end position="435"/>
    </location>
</feature>